<dbReference type="PROSITE" id="PS50088">
    <property type="entry name" value="ANK_REPEAT"/>
    <property type="match status" value="1"/>
</dbReference>
<dbReference type="SMART" id="SM00248">
    <property type="entry name" value="ANK"/>
    <property type="match status" value="1"/>
</dbReference>
<dbReference type="SUPFAM" id="SSF48403">
    <property type="entry name" value="Ankyrin repeat"/>
    <property type="match status" value="1"/>
</dbReference>
<feature type="repeat" description="ANK" evidence="1">
    <location>
        <begin position="25"/>
        <end position="55"/>
    </location>
</feature>
<evidence type="ECO:0000313" key="3">
    <source>
        <dbReference type="Proteomes" id="UP000253606"/>
    </source>
</evidence>
<dbReference type="InterPro" id="IPR002110">
    <property type="entry name" value="Ankyrin_rpt"/>
</dbReference>
<dbReference type="AlphaFoldDB" id="A0A2Z5FUB7"/>
<evidence type="ECO:0000256" key="1">
    <source>
        <dbReference type="PROSITE-ProRule" id="PRU00023"/>
    </source>
</evidence>
<organism evidence="2 3">
    <name type="scientific">Acidisarcina polymorpha</name>
    <dbReference type="NCBI Taxonomy" id="2211140"/>
    <lineage>
        <taxon>Bacteria</taxon>
        <taxon>Pseudomonadati</taxon>
        <taxon>Acidobacteriota</taxon>
        <taxon>Terriglobia</taxon>
        <taxon>Terriglobales</taxon>
        <taxon>Acidobacteriaceae</taxon>
        <taxon>Acidisarcina</taxon>
    </lineage>
</organism>
<sequence length="55" mass="5942">MVVTDLKKTNLALDRGTVVDAHTKNGFTALAVAANYRGTTEVVRMLLDHGATVER</sequence>
<name>A0A2Z5FUB7_9BACT</name>
<reference evidence="2 3" key="1">
    <citation type="journal article" date="2018" name="Front. Microbiol.">
        <title>Hydrolytic Capabilities as a Key to Environmental Success: Chitinolytic and Cellulolytic Acidobacteria From Acidic Sub-arctic Soils and Boreal Peatlands.</title>
        <authorList>
            <person name="Belova S.E."/>
            <person name="Ravin N.V."/>
            <person name="Pankratov T.A."/>
            <person name="Rakitin A.L."/>
            <person name="Ivanova A.A."/>
            <person name="Beletsky A.V."/>
            <person name="Mardanov A.V."/>
            <person name="Sinninghe Damste J.S."/>
            <person name="Dedysh S.N."/>
        </authorList>
    </citation>
    <scope>NUCLEOTIDE SEQUENCE [LARGE SCALE GENOMIC DNA]</scope>
    <source>
        <strain evidence="2 3">SBC82</strain>
    </source>
</reference>
<proteinExistence type="predicted"/>
<dbReference type="InterPro" id="IPR036770">
    <property type="entry name" value="Ankyrin_rpt-contain_sf"/>
</dbReference>
<dbReference type="Gene3D" id="1.25.40.20">
    <property type="entry name" value="Ankyrin repeat-containing domain"/>
    <property type="match status" value="1"/>
</dbReference>
<dbReference type="Pfam" id="PF00023">
    <property type="entry name" value="Ank"/>
    <property type="match status" value="1"/>
</dbReference>
<dbReference type="KEGG" id="abas:ACPOL_0961"/>
<dbReference type="Proteomes" id="UP000253606">
    <property type="component" value="Chromosome"/>
</dbReference>
<evidence type="ECO:0000313" key="2">
    <source>
        <dbReference type="EMBL" id="AXC10312.1"/>
    </source>
</evidence>
<gene>
    <name evidence="2" type="ORF">ACPOL_0961</name>
</gene>
<keyword evidence="1" id="KW-0040">ANK repeat</keyword>
<accession>A0A2Z5FUB7</accession>
<dbReference type="PROSITE" id="PS50297">
    <property type="entry name" value="ANK_REP_REGION"/>
    <property type="match status" value="1"/>
</dbReference>
<protein>
    <submittedName>
        <fullName evidence="2">Uncharacterized protein</fullName>
    </submittedName>
</protein>
<dbReference type="EMBL" id="CP030840">
    <property type="protein sequence ID" value="AXC10312.1"/>
    <property type="molecule type" value="Genomic_DNA"/>
</dbReference>
<keyword evidence="3" id="KW-1185">Reference proteome</keyword>